<dbReference type="Proteomes" id="UP000311919">
    <property type="component" value="Unassembled WGS sequence"/>
</dbReference>
<evidence type="ECO:0000313" key="1">
    <source>
        <dbReference type="EMBL" id="TNN21445.1"/>
    </source>
</evidence>
<dbReference type="AlphaFoldDB" id="A0A4Z2DY12"/>
<reference evidence="1 2" key="1">
    <citation type="submission" date="2019-03" db="EMBL/GenBank/DDBJ databases">
        <title>An improved genome assembly of the fluke Schistosoma japonicum.</title>
        <authorList>
            <person name="Hu W."/>
            <person name="Luo F."/>
            <person name="Yin M."/>
            <person name="Mo X."/>
            <person name="Sun C."/>
            <person name="Wu Q."/>
            <person name="Zhu B."/>
            <person name="Xiang M."/>
            <person name="Wang J."/>
            <person name="Wang Y."/>
            <person name="Zhang T."/>
            <person name="Xu B."/>
            <person name="Zheng H."/>
            <person name="Feng Z."/>
        </authorList>
    </citation>
    <scope>NUCLEOTIDE SEQUENCE [LARGE SCALE GENOMIC DNA]</scope>
    <source>
        <strain evidence="1">HuSjv2</strain>
        <tissue evidence="1">Worms</tissue>
    </source>
</reference>
<protein>
    <submittedName>
        <fullName evidence="1">Egg protein</fullName>
    </submittedName>
</protein>
<dbReference type="EMBL" id="SKCS01000002">
    <property type="protein sequence ID" value="TNN21445.1"/>
    <property type="molecule type" value="Genomic_DNA"/>
</dbReference>
<feature type="non-terminal residue" evidence="1">
    <location>
        <position position="1"/>
    </location>
</feature>
<gene>
    <name evidence="1" type="ORF">EWB00_003170</name>
</gene>
<name>A0A4Z2DY12_SCHJA</name>
<comment type="caution">
    <text evidence="1">The sequence shown here is derived from an EMBL/GenBank/DDBJ whole genome shotgun (WGS) entry which is preliminary data.</text>
</comment>
<organism evidence="1 2">
    <name type="scientific">Schistosoma japonicum</name>
    <name type="common">Blood fluke</name>
    <dbReference type="NCBI Taxonomy" id="6182"/>
    <lineage>
        <taxon>Eukaryota</taxon>
        <taxon>Metazoa</taxon>
        <taxon>Spiralia</taxon>
        <taxon>Lophotrochozoa</taxon>
        <taxon>Platyhelminthes</taxon>
        <taxon>Trematoda</taxon>
        <taxon>Digenea</taxon>
        <taxon>Strigeidida</taxon>
        <taxon>Schistosomatoidea</taxon>
        <taxon>Schistosomatidae</taxon>
        <taxon>Schistosoma</taxon>
    </lineage>
</organism>
<evidence type="ECO:0000313" key="2">
    <source>
        <dbReference type="Proteomes" id="UP000311919"/>
    </source>
</evidence>
<accession>A0A4Z2DY12</accession>
<sequence>GILEIFYSGVHYCQLHPEIDDFIWKLATMLTQEYFRNPMNCPITLKITKGIYNGGEDGICQAQTTESNCTTQSIRNVTCTWCPEIDMCVLV</sequence>
<proteinExistence type="predicted"/>
<keyword evidence="2" id="KW-1185">Reference proteome</keyword>
<feature type="non-terminal residue" evidence="1">
    <location>
        <position position="91"/>
    </location>
</feature>